<reference evidence="1 2" key="1">
    <citation type="journal article" date="2012" name="J. Bacteriol.">
        <title>Draft genome sequence of Streptomyces globisporus C-1027, which produces an antitumor antibiotic consisting of a nine-membered enediyne with a chromoprotein.</title>
        <authorList>
            <person name="Wang L."/>
            <person name="Wang S."/>
            <person name="He Q."/>
            <person name="Yu T."/>
            <person name="Li Q."/>
            <person name="Hong B."/>
        </authorList>
    </citation>
    <scope>NUCLEOTIDE SEQUENCE [LARGE SCALE GENOMIC DNA]</scope>
    <source>
        <strain evidence="1 2">C-1027</strain>
    </source>
</reference>
<protein>
    <submittedName>
        <fullName evidence="1">Uncharacterized protein</fullName>
    </submittedName>
</protein>
<dbReference type="STRING" id="1172567.WQO_32955"/>
<evidence type="ECO:0000313" key="2">
    <source>
        <dbReference type="Proteomes" id="UP000064183"/>
    </source>
</evidence>
<accession>A0A0U3LPT8</accession>
<dbReference type="GeneID" id="27787251"/>
<dbReference type="Proteomes" id="UP000064183">
    <property type="component" value="Chromosome"/>
</dbReference>
<gene>
    <name evidence="1" type="ORF">WQO_32955</name>
</gene>
<proteinExistence type="predicted"/>
<organism evidence="1 2">
    <name type="scientific">Streptomyces globisporus C-1027</name>
    <dbReference type="NCBI Taxonomy" id="1172567"/>
    <lineage>
        <taxon>Bacteria</taxon>
        <taxon>Bacillati</taxon>
        <taxon>Actinomycetota</taxon>
        <taxon>Actinomycetes</taxon>
        <taxon>Kitasatosporales</taxon>
        <taxon>Streptomycetaceae</taxon>
        <taxon>Streptomyces</taxon>
    </lineage>
</organism>
<dbReference type="KEGG" id="sgb:WQO_32955"/>
<name>A0A0U3LPT8_STRGL</name>
<sequence>MDSDELAAAQAYVRLLEATRAALADPDDAPVYLPLLTSPMREADQALRSAGLTGNEDRLFALVRALQPSLSGSDR</sequence>
<dbReference type="EMBL" id="CP013738">
    <property type="protein sequence ID" value="ALU97736.1"/>
    <property type="molecule type" value="Genomic_DNA"/>
</dbReference>
<dbReference type="AlphaFoldDB" id="A0A0U3LPT8"/>
<dbReference type="RefSeq" id="WP_006129422.1">
    <property type="nucleotide sequence ID" value="NZ_CP013738.1"/>
</dbReference>
<evidence type="ECO:0000313" key="1">
    <source>
        <dbReference type="EMBL" id="ALU97736.1"/>
    </source>
</evidence>